<evidence type="ECO:0000313" key="3">
    <source>
        <dbReference type="Proteomes" id="UP000321181"/>
    </source>
</evidence>
<keyword evidence="3" id="KW-1185">Reference proteome</keyword>
<feature type="region of interest" description="Disordered" evidence="1">
    <location>
        <begin position="86"/>
        <end position="137"/>
    </location>
</feature>
<protein>
    <submittedName>
        <fullName evidence="2">Uncharacterized protein</fullName>
    </submittedName>
</protein>
<dbReference type="Proteomes" id="UP000321181">
    <property type="component" value="Unassembled WGS sequence"/>
</dbReference>
<dbReference type="EMBL" id="BJYY01000009">
    <property type="protein sequence ID" value="GEO33392.1"/>
    <property type="molecule type" value="Genomic_DNA"/>
</dbReference>
<name>A0A512DA78_9CELL</name>
<evidence type="ECO:0000313" key="2">
    <source>
        <dbReference type="EMBL" id="GEO33392.1"/>
    </source>
</evidence>
<organism evidence="2 3">
    <name type="scientific">Cellulomonas aerilata</name>
    <dbReference type="NCBI Taxonomy" id="515326"/>
    <lineage>
        <taxon>Bacteria</taxon>
        <taxon>Bacillati</taxon>
        <taxon>Actinomycetota</taxon>
        <taxon>Actinomycetes</taxon>
        <taxon>Micrococcales</taxon>
        <taxon>Cellulomonadaceae</taxon>
        <taxon>Cellulomonas</taxon>
    </lineage>
</organism>
<proteinExistence type="predicted"/>
<comment type="caution">
    <text evidence="2">The sequence shown here is derived from an EMBL/GenBank/DDBJ whole genome shotgun (WGS) entry which is preliminary data.</text>
</comment>
<feature type="compositionally biased region" description="Low complexity" evidence="1">
    <location>
        <begin position="87"/>
        <end position="106"/>
    </location>
</feature>
<dbReference type="RefSeq" id="WP_146901254.1">
    <property type="nucleotide sequence ID" value="NZ_BAAARM010000002.1"/>
</dbReference>
<evidence type="ECO:0000256" key="1">
    <source>
        <dbReference type="SAM" id="MobiDB-lite"/>
    </source>
</evidence>
<accession>A0A512DA78</accession>
<dbReference type="AlphaFoldDB" id="A0A512DA78"/>
<reference evidence="2 3" key="1">
    <citation type="submission" date="2019-07" db="EMBL/GenBank/DDBJ databases">
        <title>Whole genome shotgun sequence of Cellulomonas aerilata NBRC 106308.</title>
        <authorList>
            <person name="Hosoyama A."/>
            <person name="Uohara A."/>
            <person name="Ohji S."/>
            <person name="Ichikawa N."/>
        </authorList>
    </citation>
    <scope>NUCLEOTIDE SEQUENCE [LARGE SCALE GENOMIC DNA]</scope>
    <source>
        <strain evidence="2 3">NBRC 106308</strain>
    </source>
</reference>
<sequence>MRRLFWVAVGAAGTVTALRKAREVTDRHVPAGARSALGAAAGVTGAVRRAREEFRTATAQRESELRADLLAGADLARSRTTVDAWRAQRAASSGADGASGASASDPRAGDRGGRARPGGGSHRAEDPEDGPEGYSFY</sequence>
<gene>
    <name evidence="2" type="ORF">CAE01nite_11170</name>
</gene>